<gene>
    <name evidence="4" type="ORF">BP00DRAFT_411844</name>
</gene>
<keyword evidence="1" id="KW-0540">Nuclease</keyword>
<sequence>MEKSNGPATKTSSTTSSASPPDTQNASSAGIPVPGSDFQLVRRRAWSSHLPRRSRPRFTSQIDISPVDPRYQSIDLPLSSSVESFYSCADLPADEPGRRILASQATLTARYWDSQPNGKDMDPQQTYPRVFHNTECLDCFPRGSVGVSLREAPLLDTGFWRRKSDPDAVRVIWPWGQPDLRWVCYHNVKKSTNRAEKPSVCP</sequence>
<evidence type="ECO:0000313" key="4">
    <source>
        <dbReference type="EMBL" id="PYI35949.1"/>
    </source>
</evidence>
<dbReference type="InterPro" id="IPR016191">
    <property type="entry name" value="Ribonuclease/ribotoxin"/>
</dbReference>
<dbReference type="GO" id="GO:0004540">
    <property type="term" value="F:RNA nuclease activity"/>
    <property type="evidence" value="ECO:0007669"/>
    <property type="project" value="InterPro"/>
</dbReference>
<dbReference type="Proteomes" id="UP000248817">
    <property type="component" value="Unassembled WGS sequence"/>
</dbReference>
<evidence type="ECO:0000256" key="2">
    <source>
        <dbReference type="ARBA" id="ARBA00022801"/>
    </source>
</evidence>
<evidence type="ECO:0000313" key="5">
    <source>
        <dbReference type="Proteomes" id="UP000248817"/>
    </source>
</evidence>
<organism evidence="4 5">
    <name type="scientific">Aspergillus indologenus CBS 114.80</name>
    <dbReference type="NCBI Taxonomy" id="1450541"/>
    <lineage>
        <taxon>Eukaryota</taxon>
        <taxon>Fungi</taxon>
        <taxon>Dikarya</taxon>
        <taxon>Ascomycota</taxon>
        <taxon>Pezizomycotina</taxon>
        <taxon>Eurotiomycetes</taxon>
        <taxon>Eurotiomycetidae</taxon>
        <taxon>Eurotiales</taxon>
        <taxon>Aspergillaceae</taxon>
        <taxon>Aspergillus</taxon>
        <taxon>Aspergillus subgen. Circumdati</taxon>
    </lineage>
</organism>
<name>A0A2V5IGW8_9EURO</name>
<accession>A0A2V5IGW8</accession>
<dbReference type="GO" id="GO:0003723">
    <property type="term" value="F:RNA binding"/>
    <property type="evidence" value="ECO:0007669"/>
    <property type="project" value="InterPro"/>
</dbReference>
<proteinExistence type="predicted"/>
<keyword evidence="2" id="KW-0378">Hydrolase</keyword>
<evidence type="ECO:0000256" key="3">
    <source>
        <dbReference type="SAM" id="MobiDB-lite"/>
    </source>
</evidence>
<evidence type="ECO:0000256" key="1">
    <source>
        <dbReference type="ARBA" id="ARBA00022722"/>
    </source>
</evidence>
<feature type="region of interest" description="Disordered" evidence="3">
    <location>
        <begin position="1"/>
        <end position="36"/>
    </location>
</feature>
<dbReference type="AlphaFoldDB" id="A0A2V5IGW8"/>
<feature type="compositionally biased region" description="Low complexity" evidence="3">
    <location>
        <begin position="7"/>
        <end position="23"/>
    </location>
</feature>
<keyword evidence="5" id="KW-1185">Reference proteome</keyword>
<protein>
    <submittedName>
        <fullName evidence="4">Uncharacterized protein</fullName>
    </submittedName>
</protein>
<dbReference type="EMBL" id="KZ825467">
    <property type="protein sequence ID" value="PYI35949.1"/>
    <property type="molecule type" value="Genomic_DNA"/>
</dbReference>
<reference evidence="4 5" key="1">
    <citation type="submission" date="2018-02" db="EMBL/GenBank/DDBJ databases">
        <title>The genomes of Aspergillus section Nigri reveals drivers in fungal speciation.</title>
        <authorList>
            <consortium name="DOE Joint Genome Institute"/>
            <person name="Vesth T.C."/>
            <person name="Nybo J."/>
            <person name="Theobald S."/>
            <person name="Brandl J."/>
            <person name="Frisvad J.C."/>
            <person name="Nielsen K.F."/>
            <person name="Lyhne E.K."/>
            <person name="Kogle M.E."/>
            <person name="Kuo A."/>
            <person name="Riley R."/>
            <person name="Clum A."/>
            <person name="Nolan M."/>
            <person name="Lipzen A."/>
            <person name="Salamov A."/>
            <person name="Henrissat B."/>
            <person name="Wiebenga A."/>
            <person name="De vries R.P."/>
            <person name="Grigoriev I.V."/>
            <person name="Mortensen U.H."/>
            <person name="Andersen M.R."/>
            <person name="Baker S.E."/>
        </authorList>
    </citation>
    <scope>NUCLEOTIDE SEQUENCE [LARGE SCALE GENOMIC DNA]</scope>
    <source>
        <strain evidence="4 5">CBS 114.80</strain>
    </source>
</reference>
<dbReference type="GO" id="GO:0016787">
    <property type="term" value="F:hydrolase activity"/>
    <property type="evidence" value="ECO:0007669"/>
    <property type="project" value="UniProtKB-KW"/>
</dbReference>
<dbReference type="SUPFAM" id="SSF53933">
    <property type="entry name" value="Microbial ribonucleases"/>
    <property type="match status" value="1"/>
</dbReference>